<protein>
    <submittedName>
        <fullName evidence="5">TPR-like protein</fullName>
    </submittedName>
</protein>
<feature type="compositionally biased region" description="Polar residues" evidence="4">
    <location>
        <begin position="17"/>
        <end position="33"/>
    </location>
</feature>
<feature type="region of interest" description="Disordered" evidence="4">
    <location>
        <begin position="107"/>
        <end position="126"/>
    </location>
</feature>
<dbReference type="PROSITE" id="PS50005">
    <property type="entry name" value="TPR"/>
    <property type="match status" value="1"/>
</dbReference>
<dbReference type="Gene3D" id="1.25.40.10">
    <property type="entry name" value="Tetratricopeptide repeat domain"/>
    <property type="match status" value="2"/>
</dbReference>
<dbReference type="Proteomes" id="UP000245884">
    <property type="component" value="Unassembled WGS sequence"/>
</dbReference>
<feature type="region of interest" description="Disordered" evidence="4">
    <location>
        <begin position="224"/>
        <end position="245"/>
    </location>
</feature>
<dbReference type="SUPFAM" id="SSF48452">
    <property type="entry name" value="TPR-like"/>
    <property type="match status" value="1"/>
</dbReference>
<dbReference type="InterPro" id="IPR044244">
    <property type="entry name" value="TTC27/Emw1"/>
</dbReference>
<evidence type="ECO:0000256" key="3">
    <source>
        <dbReference type="PROSITE-ProRule" id="PRU00339"/>
    </source>
</evidence>
<dbReference type="EMBL" id="KZ819674">
    <property type="protein sequence ID" value="PWN25751.1"/>
    <property type="molecule type" value="Genomic_DNA"/>
</dbReference>
<evidence type="ECO:0000313" key="5">
    <source>
        <dbReference type="EMBL" id="PWN25751.1"/>
    </source>
</evidence>
<evidence type="ECO:0000256" key="2">
    <source>
        <dbReference type="ARBA" id="ARBA00022803"/>
    </source>
</evidence>
<evidence type="ECO:0000256" key="1">
    <source>
        <dbReference type="ARBA" id="ARBA00022737"/>
    </source>
</evidence>
<dbReference type="InterPro" id="IPR019734">
    <property type="entry name" value="TPR_rpt"/>
</dbReference>
<evidence type="ECO:0000313" key="6">
    <source>
        <dbReference type="Proteomes" id="UP000245884"/>
    </source>
</evidence>
<dbReference type="SMART" id="SM00028">
    <property type="entry name" value="TPR"/>
    <property type="match status" value="3"/>
</dbReference>
<name>A0A316UN25_9BASI</name>
<proteinExistence type="predicted"/>
<keyword evidence="6" id="KW-1185">Reference proteome</keyword>
<keyword evidence="2 3" id="KW-0802">TPR repeat</keyword>
<evidence type="ECO:0000256" key="4">
    <source>
        <dbReference type="SAM" id="MobiDB-lite"/>
    </source>
</evidence>
<dbReference type="GeneID" id="37026369"/>
<organism evidence="5 6">
    <name type="scientific">Jaminaea rosea</name>
    <dbReference type="NCBI Taxonomy" id="1569628"/>
    <lineage>
        <taxon>Eukaryota</taxon>
        <taxon>Fungi</taxon>
        <taxon>Dikarya</taxon>
        <taxon>Basidiomycota</taxon>
        <taxon>Ustilaginomycotina</taxon>
        <taxon>Exobasidiomycetes</taxon>
        <taxon>Microstromatales</taxon>
        <taxon>Microstromatales incertae sedis</taxon>
        <taxon>Jaminaea</taxon>
    </lineage>
</organism>
<feature type="region of interest" description="Disordered" evidence="4">
    <location>
        <begin position="1"/>
        <end position="45"/>
    </location>
</feature>
<dbReference type="InterPro" id="IPR011990">
    <property type="entry name" value="TPR-like_helical_dom_sf"/>
</dbReference>
<gene>
    <name evidence="5" type="ORF">BDZ90DRAFT_222884</name>
</gene>
<dbReference type="AlphaFoldDB" id="A0A316UN25"/>
<accession>A0A316UN25</accession>
<keyword evidence="1" id="KW-0677">Repeat</keyword>
<dbReference type="Pfam" id="PF13432">
    <property type="entry name" value="TPR_16"/>
    <property type="match status" value="2"/>
</dbReference>
<feature type="repeat" description="TPR" evidence="3">
    <location>
        <begin position="73"/>
        <end position="106"/>
    </location>
</feature>
<sequence>MPHHLPTPTSLARPVHTSPSIYAQSTTPNSSLANPAEEEAQKALDEGTSRLEAGDWEAAKEAYARSLTIHPSSTAHFNLGVVYFRLEDLPAAIKSFEASLALSKEQNRLKSADSDAESSTEEAKEFTDLGDADAHTNLASCYILSQPPRPDLAVSHLQSAVQLSPTDGESWFNLGAVLEACERLEESAKAYEKAQEQGVERATENLRNVGGKILAARLGVGSGALPQEEDTEVKDTKETTAAKAK</sequence>
<feature type="compositionally biased region" description="Basic and acidic residues" evidence="4">
    <location>
        <begin position="233"/>
        <end position="245"/>
    </location>
</feature>
<dbReference type="OrthoDB" id="1926212at2759"/>
<dbReference type="RefSeq" id="XP_025360363.1">
    <property type="nucleotide sequence ID" value="XM_025504546.1"/>
</dbReference>
<dbReference type="PANTHER" id="PTHR16193">
    <property type="entry name" value="TETRATRICOPEPTIDE REPEAT PROTEIN 27"/>
    <property type="match status" value="1"/>
</dbReference>
<reference evidence="5 6" key="1">
    <citation type="journal article" date="2018" name="Mol. Biol. Evol.">
        <title>Broad Genomic Sampling Reveals a Smut Pathogenic Ancestry of the Fungal Clade Ustilaginomycotina.</title>
        <authorList>
            <person name="Kijpornyongpan T."/>
            <person name="Mondo S.J."/>
            <person name="Barry K."/>
            <person name="Sandor L."/>
            <person name="Lee J."/>
            <person name="Lipzen A."/>
            <person name="Pangilinan J."/>
            <person name="LaButti K."/>
            <person name="Hainaut M."/>
            <person name="Henrissat B."/>
            <person name="Grigoriev I.V."/>
            <person name="Spatafora J.W."/>
            <person name="Aime M.C."/>
        </authorList>
    </citation>
    <scope>NUCLEOTIDE SEQUENCE [LARGE SCALE GENOMIC DNA]</scope>
    <source>
        <strain evidence="5 6">MCA 5214</strain>
    </source>
</reference>
<dbReference type="PANTHER" id="PTHR16193:SF0">
    <property type="entry name" value="TETRATRICOPEPTIDE REPEAT PROTEIN 27"/>
    <property type="match status" value="1"/>
</dbReference>